<feature type="compositionally biased region" description="Basic and acidic residues" evidence="1">
    <location>
        <begin position="234"/>
        <end position="253"/>
    </location>
</feature>
<dbReference type="AlphaFoldDB" id="A0AAF3FBX9"/>
<dbReference type="WBParaSite" id="MBELARI_LOCUS4463.2">
    <property type="protein sequence ID" value="MBELARI_LOCUS4463.2"/>
    <property type="gene ID" value="MBELARI_LOCUS4463"/>
</dbReference>
<dbReference type="Proteomes" id="UP000887575">
    <property type="component" value="Unassembled WGS sequence"/>
</dbReference>
<reference evidence="3" key="1">
    <citation type="submission" date="2024-02" db="UniProtKB">
        <authorList>
            <consortium name="WormBaseParasite"/>
        </authorList>
    </citation>
    <scope>IDENTIFICATION</scope>
</reference>
<dbReference type="Gene3D" id="1.20.120.20">
    <property type="entry name" value="Apolipoprotein"/>
    <property type="match status" value="1"/>
</dbReference>
<feature type="region of interest" description="Disordered" evidence="1">
    <location>
        <begin position="350"/>
        <end position="390"/>
    </location>
</feature>
<feature type="compositionally biased region" description="Basic and acidic residues" evidence="1">
    <location>
        <begin position="367"/>
        <end position="390"/>
    </location>
</feature>
<proteinExistence type="predicted"/>
<feature type="region of interest" description="Disordered" evidence="1">
    <location>
        <begin position="234"/>
        <end position="261"/>
    </location>
</feature>
<accession>A0AAF3FBX9</accession>
<keyword evidence="2" id="KW-1185">Reference proteome</keyword>
<evidence type="ECO:0000313" key="3">
    <source>
        <dbReference type="WBParaSite" id="MBELARI_LOCUS4463.2"/>
    </source>
</evidence>
<evidence type="ECO:0000313" key="2">
    <source>
        <dbReference type="Proteomes" id="UP000887575"/>
    </source>
</evidence>
<sequence>MLPAGRVVAVAISKNLVANCTRVTSVACIHHDKSNPSYGVGEKSEQNQMKMSTENMPHRKEAMKQKAKHVTENITDSGMGRNIDELKEKIGDKVYHAKEAVKETAHKMKEAVEGTDISKKAENLKDKVESKVSEAAHEMKGSTLGEKVGAVKEKIGDKVQQAKEAVGEKVDELKMKIGAKEVKTNPEEFVPNNEIAANLLFDDIHDIDRIKAKAEHLTDEQLTDLLRNEMKFSRQPKDAELMKETQKRSKLSDPDPEQFVPRKDIEDNKYYDHIHDTGMMQMKQDGQLQKSLEEILRDELRKRQLPEPDPEEFAAHMEVAENKYFDDIHNIDDMRIKAEHLDKEMEALRKDVSATRDQTPMEEVEEMERAAKSGKMDPFLKEKLGSEVRK</sequence>
<evidence type="ECO:0000256" key="1">
    <source>
        <dbReference type="SAM" id="MobiDB-lite"/>
    </source>
</evidence>
<organism evidence="2 3">
    <name type="scientific">Mesorhabditis belari</name>
    <dbReference type="NCBI Taxonomy" id="2138241"/>
    <lineage>
        <taxon>Eukaryota</taxon>
        <taxon>Metazoa</taxon>
        <taxon>Ecdysozoa</taxon>
        <taxon>Nematoda</taxon>
        <taxon>Chromadorea</taxon>
        <taxon>Rhabditida</taxon>
        <taxon>Rhabditina</taxon>
        <taxon>Rhabditomorpha</taxon>
        <taxon>Rhabditoidea</taxon>
        <taxon>Rhabditidae</taxon>
        <taxon>Mesorhabditinae</taxon>
        <taxon>Mesorhabditis</taxon>
    </lineage>
</organism>
<protein>
    <submittedName>
        <fullName evidence="3">Uncharacterized protein</fullName>
    </submittedName>
</protein>
<name>A0AAF3FBX9_9BILA</name>